<dbReference type="STRING" id="105231.A0A1Y1IP47"/>
<evidence type="ECO:0000256" key="1">
    <source>
        <dbReference type="ARBA" id="ARBA00012513"/>
    </source>
</evidence>
<dbReference type="GO" id="GO:0035556">
    <property type="term" value="P:intracellular signal transduction"/>
    <property type="evidence" value="ECO:0000318"/>
    <property type="project" value="GO_Central"/>
</dbReference>
<name>A0A1Y1IP47_KLENI</name>
<dbReference type="InterPro" id="IPR050588">
    <property type="entry name" value="WNK_Ser-Thr_kinase"/>
</dbReference>
<dbReference type="PROSITE" id="PS50011">
    <property type="entry name" value="PROTEIN_KINASE_DOM"/>
    <property type="match status" value="1"/>
</dbReference>
<dbReference type="Gene3D" id="1.10.510.10">
    <property type="entry name" value="Transferase(Phosphotransferase) domain 1"/>
    <property type="match status" value="1"/>
</dbReference>
<dbReference type="InterPro" id="IPR000719">
    <property type="entry name" value="Prot_kinase_dom"/>
</dbReference>
<dbReference type="PROSITE" id="PS00108">
    <property type="entry name" value="PROTEIN_KINASE_ST"/>
    <property type="match status" value="1"/>
</dbReference>
<dbReference type="EMBL" id="DF237961">
    <property type="protein sequence ID" value="GAQ92423.1"/>
    <property type="molecule type" value="Genomic_DNA"/>
</dbReference>
<gene>
    <name evidence="3" type="ORF">KFL_010120020</name>
</gene>
<dbReference type="InterPro" id="IPR008271">
    <property type="entry name" value="Ser/Thr_kinase_AS"/>
</dbReference>
<protein>
    <recommendedName>
        <fullName evidence="1">non-specific serine/threonine protein kinase</fullName>
        <ecNumber evidence="1">2.7.11.1</ecNumber>
    </recommendedName>
</protein>
<evidence type="ECO:0000313" key="4">
    <source>
        <dbReference type="Proteomes" id="UP000054558"/>
    </source>
</evidence>
<dbReference type="SUPFAM" id="SSF56112">
    <property type="entry name" value="Protein kinase-like (PK-like)"/>
    <property type="match status" value="1"/>
</dbReference>
<dbReference type="GO" id="GO:0004674">
    <property type="term" value="F:protein serine/threonine kinase activity"/>
    <property type="evidence" value="ECO:0000318"/>
    <property type="project" value="GO_Central"/>
</dbReference>
<reference evidence="3 4" key="1">
    <citation type="journal article" date="2014" name="Nat. Commun.">
        <title>Klebsormidium flaccidum genome reveals primary factors for plant terrestrial adaptation.</title>
        <authorList>
            <person name="Hori K."/>
            <person name="Maruyama F."/>
            <person name="Fujisawa T."/>
            <person name="Togashi T."/>
            <person name="Yamamoto N."/>
            <person name="Seo M."/>
            <person name="Sato S."/>
            <person name="Yamada T."/>
            <person name="Mori H."/>
            <person name="Tajima N."/>
            <person name="Moriyama T."/>
            <person name="Ikeuchi M."/>
            <person name="Watanabe M."/>
            <person name="Wada H."/>
            <person name="Kobayashi K."/>
            <person name="Saito M."/>
            <person name="Masuda T."/>
            <person name="Sasaki-Sekimoto Y."/>
            <person name="Mashiguchi K."/>
            <person name="Awai K."/>
            <person name="Shimojima M."/>
            <person name="Masuda S."/>
            <person name="Iwai M."/>
            <person name="Nobusawa T."/>
            <person name="Narise T."/>
            <person name="Kondo S."/>
            <person name="Saito H."/>
            <person name="Sato R."/>
            <person name="Murakawa M."/>
            <person name="Ihara Y."/>
            <person name="Oshima-Yamada Y."/>
            <person name="Ohtaka K."/>
            <person name="Satoh M."/>
            <person name="Sonobe K."/>
            <person name="Ishii M."/>
            <person name="Ohtani R."/>
            <person name="Kanamori-Sato M."/>
            <person name="Honoki R."/>
            <person name="Miyazaki D."/>
            <person name="Mochizuki H."/>
            <person name="Umetsu J."/>
            <person name="Higashi K."/>
            <person name="Shibata D."/>
            <person name="Kamiya Y."/>
            <person name="Sato N."/>
            <person name="Nakamura Y."/>
            <person name="Tabata S."/>
            <person name="Ida S."/>
            <person name="Kurokawa K."/>
            <person name="Ohta H."/>
        </authorList>
    </citation>
    <scope>NUCLEOTIDE SEQUENCE [LARGE SCALE GENOMIC DNA]</scope>
    <source>
        <strain evidence="3 4">NIES-2285</strain>
    </source>
</reference>
<sequence>MQTKQVVETSPDERFVRYRDIIGRGAAKIVYRGYDREAGKEVAWYKVHLDHIELTKRVETEIRKEFDMLTRIKSPYVLKLIAFWLDSHEYDKVDVICELFYAGSLKSFIRANGLPSDALIRRWGRQILLGIRYLHCEAAETPIIHRDLKCDNVFIHGHTGRVKIGDLGSATISAIDGPMMSIVGTPNFMAPEVFDAMSRAVLAPRELGNRARRIAETTVFGVELLARIKWQTDRQQLGRWMRTQA</sequence>
<organism evidence="3 4">
    <name type="scientific">Klebsormidium nitens</name>
    <name type="common">Green alga</name>
    <name type="synonym">Ulothrix nitens</name>
    <dbReference type="NCBI Taxonomy" id="105231"/>
    <lineage>
        <taxon>Eukaryota</taxon>
        <taxon>Viridiplantae</taxon>
        <taxon>Streptophyta</taxon>
        <taxon>Klebsormidiophyceae</taxon>
        <taxon>Klebsormidiales</taxon>
        <taxon>Klebsormidiaceae</taxon>
        <taxon>Klebsormidium</taxon>
    </lineage>
</organism>
<dbReference type="Pfam" id="PF00069">
    <property type="entry name" value="Pkinase"/>
    <property type="match status" value="1"/>
</dbReference>
<accession>A0A1Y1IP47</accession>
<dbReference type="GO" id="GO:0005524">
    <property type="term" value="F:ATP binding"/>
    <property type="evidence" value="ECO:0007669"/>
    <property type="project" value="InterPro"/>
</dbReference>
<dbReference type="AlphaFoldDB" id="A0A1Y1IP47"/>
<dbReference type="EC" id="2.7.11.1" evidence="1"/>
<evidence type="ECO:0000313" key="3">
    <source>
        <dbReference type="EMBL" id="GAQ92423.1"/>
    </source>
</evidence>
<dbReference type="Proteomes" id="UP000054558">
    <property type="component" value="Unassembled WGS sequence"/>
</dbReference>
<dbReference type="Gene3D" id="3.30.200.20">
    <property type="entry name" value="Phosphorylase Kinase, domain 1"/>
    <property type="match status" value="1"/>
</dbReference>
<dbReference type="OMA" id="MCLVEMA"/>
<keyword evidence="4" id="KW-1185">Reference proteome</keyword>
<dbReference type="GO" id="GO:0005737">
    <property type="term" value="C:cytoplasm"/>
    <property type="evidence" value="ECO:0000318"/>
    <property type="project" value="GO_Central"/>
</dbReference>
<dbReference type="PANTHER" id="PTHR13902">
    <property type="entry name" value="SERINE/THREONINE-PROTEIN KINASE WNK WITH NO LYSINE -RELATED"/>
    <property type="match status" value="1"/>
</dbReference>
<feature type="domain" description="Protein kinase" evidence="2">
    <location>
        <begin position="16"/>
        <end position="245"/>
    </location>
</feature>
<proteinExistence type="predicted"/>
<dbReference type="SMART" id="SM00220">
    <property type="entry name" value="S_TKc"/>
    <property type="match status" value="1"/>
</dbReference>
<evidence type="ECO:0000259" key="2">
    <source>
        <dbReference type="PROSITE" id="PS50011"/>
    </source>
</evidence>
<dbReference type="InterPro" id="IPR011009">
    <property type="entry name" value="Kinase-like_dom_sf"/>
</dbReference>
<dbReference type="OrthoDB" id="4062651at2759"/>